<comment type="caution">
    <text evidence="1">The sequence shown here is derived from an EMBL/GenBank/DDBJ whole genome shotgun (WGS) entry which is preliminary data.</text>
</comment>
<organism evidence="1 2">
    <name type="scientific">Sclerotinia nivalis</name>
    <dbReference type="NCBI Taxonomy" id="352851"/>
    <lineage>
        <taxon>Eukaryota</taxon>
        <taxon>Fungi</taxon>
        <taxon>Dikarya</taxon>
        <taxon>Ascomycota</taxon>
        <taxon>Pezizomycotina</taxon>
        <taxon>Leotiomycetes</taxon>
        <taxon>Helotiales</taxon>
        <taxon>Sclerotiniaceae</taxon>
        <taxon>Sclerotinia</taxon>
    </lineage>
</organism>
<name>A0A9X0API1_9HELO</name>
<dbReference type="Proteomes" id="UP001152300">
    <property type="component" value="Unassembled WGS sequence"/>
</dbReference>
<dbReference type="OrthoDB" id="5307922at2759"/>
<dbReference type="EMBL" id="JAPEIS010000007">
    <property type="protein sequence ID" value="KAJ8064738.1"/>
    <property type="molecule type" value="Genomic_DNA"/>
</dbReference>
<sequence length="216" mass="25576">MSEADTQGLLKEEKKNAQEMYENAKVAKAEKALQEIEIYCIGYVREVRNGCSCKDAMNCGECHTVTSPYPYTYADCQKSEMLHELHKRYLSLAKASLFIRWNLINMCASHARNEVVFKSSKFMRRIKSWLPNSFSRIYSRELRSERESMAETYRLKRNEAVMRKSKKVADEMEMRMVIEEHIKRLVDEVTVHEAKYRRKLRIDRAMKDAQKQNKVR</sequence>
<dbReference type="AlphaFoldDB" id="A0A9X0API1"/>
<evidence type="ECO:0000313" key="1">
    <source>
        <dbReference type="EMBL" id="KAJ8064738.1"/>
    </source>
</evidence>
<accession>A0A9X0API1</accession>
<reference evidence="1" key="1">
    <citation type="submission" date="2022-11" db="EMBL/GenBank/DDBJ databases">
        <title>Genome Resource of Sclerotinia nivalis Strain SnTB1, a Plant Pathogen Isolated from American Ginseng.</title>
        <authorList>
            <person name="Fan S."/>
        </authorList>
    </citation>
    <scope>NUCLEOTIDE SEQUENCE</scope>
    <source>
        <strain evidence="1">SnTB1</strain>
    </source>
</reference>
<keyword evidence="2" id="KW-1185">Reference proteome</keyword>
<proteinExistence type="predicted"/>
<evidence type="ECO:0000313" key="2">
    <source>
        <dbReference type="Proteomes" id="UP001152300"/>
    </source>
</evidence>
<protein>
    <submittedName>
        <fullName evidence="1">Uncharacterized protein</fullName>
    </submittedName>
</protein>
<gene>
    <name evidence="1" type="ORF">OCU04_007056</name>
</gene>